<evidence type="ECO:0000256" key="1">
    <source>
        <dbReference type="ARBA" id="ARBA00003660"/>
    </source>
</evidence>
<evidence type="ECO:0000313" key="9">
    <source>
        <dbReference type="EMBL" id="QCC49884.1"/>
    </source>
</evidence>
<evidence type="ECO:0000259" key="7">
    <source>
        <dbReference type="PROSITE" id="PS51201"/>
    </source>
</evidence>
<protein>
    <submittedName>
        <fullName evidence="9">Trk system potassium transporter TrkA</fullName>
    </submittedName>
</protein>
<evidence type="ECO:0000256" key="6">
    <source>
        <dbReference type="ARBA" id="ARBA00023065"/>
    </source>
</evidence>
<keyword evidence="2" id="KW-0813">Transport</keyword>
<dbReference type="SUPFAM" id="SSF51735">
    <property type="entry name" value="NAD(P)-binding Rossmann-fold domains"/>
    <property type="match status" value="2"/>
</dbReference>
<evidence type="ECO:0000259" key="8">
    <source>
        <dbReference type="PROSITE" id="PS51202"/>
    </source>
</evidence>
<keyword evidence="5" id="KW-0520">NAD</keyword>
<dbReference type="GO" id="GO:0005886">
    <property type="term" value="C:plasma membrane"/>
    <property type="evidence" value="ECO:0007669"/>
    <property type="project" value="InterPro"/>
</dbReference>
<evidence type="ECO:0000256" key="2">
    <source>
        <dbReference type="ARBA" id="ARBA00022448"/>
    </source>
</evidence>
<dbReference type="RefSeq" id="WP_049993328.1">
    <property type="nucleotide sequence ID" value="NZ_CP031310.1"/>
</dbReference>
<evidence type="ECO:0000256" key="3">
    <source>
        <dbReference type="ARBA" id="ARBA00022538"/>
    </source>
</evidence>
<dbReference type="GeneID" id="39846400"/>
<organism evidence="9 10">
    <name type="scientific">Halapricum salinum</name>
    <dbReference type="NCBI Taxonomy" id="1457250"/>
    <lineage>
        <taxon>Archaea</taxon>
        <taxon>Methanobacteriati</taxon>
        <taxon>Methanobacteriota</taxon>
        <taxon>Stenosarchaea group</taxon>
        <taxon>Halobacteria</taxon>
        <taxon>Halobacteriales</taxon>
        <taxon>Haloarculaceae</taxon>
        <taxon>Halapricum</taxon>
    </lineage>
</organism>
<dbReference type="STRING" id="1457250.GCA_000755225_02491"/>
<keyword evidence="3" id="KW-0633">Potassium transport</keyword>
<dbReference type="InterPro" id="IPR003148">
    <property type="entry name" value="RCK_N"/>
</dbReference>
<comment type="function">
    <text evidence="1">Part of a potassium transport system.</text>
</comment>
<dbReference type="InterPro" id="IPR006037">
    <property type="entry name" value="RCK_C"/>
</dbReference>
<dbReference type="PROSITE" id="PS51201">
    <property type="entry name" value="RCK_N"/>
    <property type="match status" value="2"/>
</dbReference>
<proteinExistence type="predicted"/>
<dbReference type="NCBIfam" id="NF007034">
    <property type="entry name" value="PRK09496.2-1"/>
    <property type="match status" value="1"/>
</dbReference>
<feature type="domain" description="RCK C-terminal" evidence="8">
    <location>
        <begin position="139"/>
        <end position="220"/>
    </location>
</feature>
<dbReference type="Pfam" id="PF02080">
    <property type="entry name" value="TrkA_C"/>
    <property type="match status" value="2"/>
</dbReference>
<dbReference type="PANTHER" id="PTHR43833">
    <property type="entry name" value="POTASSIUM CHANNEL PROTEIN 2-RELATED-RELATED"/>
    <property type="match status" value="1"/>
</dbReference>
<name>A0A4D6H7G9_9EURY</name>
<dbReference type="InterPro" id="IPR036291">
    <property type="entry name" value="NAD(P)-bd_dom_sf"/>
</dbReference>
<dbReference type="InterPro" id="IPR006036">
    <property type="entry name" value="K_uptake_TrkA"/>
</dbReference>
<dbReference type="Gene3D" id="3.40.50.720">
    <property type="entry name" value="NAD(P)-binding Rossmann-like Domain"/>
    <property type="match status" value="2"/>
</dbReference>
<feature type="domain" description="RCK C-terminal" evidence="8">
    <location>
        <begin position="362"/>
        <end position="443"/>
    </location>
</feature>
<dbReference type="InterPro" id="IPR050721">
    <property type="entry name" value="Trk_Ktr_HKT_K-transport"/>
</dbReference>
<gene>
    <name evidence="9" type="ORF">DV733_00990</name>
</gene>
<dbReference type="KEGG" id="hsn:DV733_00990"/>
<dbReference type="NCBIfam" id="NF007039">
    <property type="entry name" value="PRK09496.3-2"/>
    <property type="match status" value="1"/>
</dbReference>
<dbReference type="Proteomes" id="UP000296706">
    <property type="component" value="Chromosome"/>
</dbReference>
<dbReference type="PRINTS" id="PR00335">
    <property type="entry name" value="KUPTAKETRKA"/>
</dbReference>
<dbReference type="NCBIfam" id="NF007031">
    <property type="entry name" value="PRK09496.1-2"/>
    <property type="match status" value="1"/>
</dbReference>
<reference evidence="9 10" key="1">
    <citation type="journal article" date="2019" name="Nat. Commun.">
        <title>A new type of DNA phosphorothioation-based antiviral system in archaea.</title>
        <authorList>
            <person name="Xiong L."/>
            <person name="Liu S."/>
            <person name="Chen S."/>
            <person name="Xiao Y."/>
            <person name="Zhu B."/>
            <person name="Gao Y."/>
            <person name="Zhang Y."/>
            <person name="Chen B."/>
            <person name="Luo J."/>
            <person name="Deng Z."/>
            <person name="Chen X."/>
            <person name="Wang L."/>
            <person name="Chen S."/>
        </authorList>
    </citation>
    <scope>NUCLEOTIDE SEQUENCE [LARGE SCALE GENOMIC DNA]</scope>
    <source>
        <strain evidence="9 10">CBA1105</strain>
    </source>
</reference>
<evidence type="ECO:0000313" key="10">
    <source>
        <dbReference type="Proteomes" id="UP000296706"/>
    </source>
</evidence>
<dbReference type="GO" id="GO:0015079">
    <property type="term" value="F:potassium ion transmembrane transporter activity"/>
    <property type="evidence" value="ECO:0007669"/>
    <property type="project" value="InterPro"/>
</dbReference>
<dbReference type="PANTHER" id="PTHR43833:SF5">
    <property type="entry name" value="TRK SYSTEM POTASSIUM UPTAKE PROTEIN TRKA"/>
    <property type="match status" value="1"/>
</dbReference>
<feature type="domain" description="RCK N-terminal" evidence="7">
    <location>
        <begin position="1"/>
        <end position="119"/>
    </location>
</feature>
<evidence type="ECO:0000256" key="5">
    <source>
        <dbReference type="ARBA" id="ARBA00023027"/>
    </source>
</evidence>
<keyword evidence="10" id="KW-1185">Reference proteome</keyword>
<dbReference type="OrthoDB" id="27588at2157"/>
<sequence length="443" mass="47137">MRVVIVGAGEVGSNVAASLADSHEVVVIDLDSDRVEALTYSLDVLPVEGDGSALATLQEAGVEDADMVIACTDDDETNIVTCGTVQTISDAFTIARVRTTKFLDTWEQSEGALGVDLMVGTNLLAAQSIVRVIGLPAAEDVDRFADGLVQMAEFPIDDESPVTGKSVAEADTFDSLTFAAIIRDDEVVIPDGETCLLDGDDLVVIGSPESVSGFATTIAPGVDGVSDVMVFGGSDIGYETAQLLGQKGLHSRIVEPDPEHARFLAEKLPDVTVLQNDPTDREFLQREHIADVDVAIASLDSDEQNLLTALLAKRLGADRAIAIVEDGDYADLFEAVGVDVAVNPREAIAEEITRFTREKHAENVALIEDDRAEVLEVEVDAESVLVGRPIRESITDLPDGVVIGAITRDGAFVVPRGDTIIREDDHIVVFASTAIVEEAMQLI</sequence>
<dbReference type="EMBL" id="CP031310">
    <property type="protein sequence ID" value="QCC49884.1"/>
    <property type="molecule type" value="Genomic_DNA"/>
</dbReference>
<accession>A0A4D6H7G9</accession>
<feature type="domain" description="RCK N-terminal" evidence="7">
    <location>
        <begin position="225"/>
        <end position="342"/>
    </location>
</feature>
<dbReference type="Pfam" id="PF02254">
    <property type="entry name" value="TrkA_N"/>
    <property type="match status" value="2"/>
</dbReference>
<dbReference type="InterPro" id="IPR036721">
    <property type="entry name" value="RCK_C_sf"/>
</dbReference>
<dbReference type="SUPFAM" id="SSF116726">
    <property type="entry name" value="TrkA C-terminal domain-like"/>
    <property type="match status" value="2"/>
</dbReference>
<keyword evidence="6" id="KW-0406">Ion transport</keyword>
<dbReference type="PROSITE" id="PS51202">
    <property type="entry name" value="RCK_C"/>
    <property type="match status" value="2"/>
</dbReference>
<keyword evidence="4" id="KW-0630">Potassium</keyword>
<dbReference type="AlphaFoldDB" id="A0A4D6H7G9"/>
<dbReference type="Gene3D" id="3.30.70.1450">
    <property type="entry name" value="Regulator of K+ conductance, C-terminal domain"/>
    <property type="match status" value="2"/>
</dbReference>
<evidence type="ECO:0000256" key="4">
    <source>
        <dbReference type="ARBA" id="ARBA00022958"/>
    </source>
</evidence>